<gene>
    <name evidence="1" type="ORF">S06H3_25124</name>
</gene>
<dbReference type="EMBL" id="BARV01014342">
    <property type="protein sequence ID" value="GAI31240.1"/>
    <property type="molecule type" value="Genomic_DNA"/>
</dbReference>
<evidence type="ECO:0000313" key="1">
    <source>
        <dbReference type="EMBL" id="GAI31240.1"/>
    </source>
</evidence>
<name>X1NWR7_9ZZZZ</name>
<sequence length="61" mass="7622">MEEYNLPIKQKTLFRNSRQIVSEDSFNNYSFRYPYLYYFFVAKYLAEHIKDDRVEKEIEKI</sequence>
<accession>X1NWR7</accession>
<comment type="caution">
    <text evidence="1">The sequence shown here is derived from an EMBL/GenBank/DDBJ whole genome shotgun (WGS) entry which is preliminary data.</text>
</comment>
<proteinExistence type="predicted"/>
<reference evidence="1" key="1">
    <citation type="journal article" date="2014" name="Front. Microbiol.">
        <title>High frequency of phylogenetically diverse reductive dehalogenase-homologous genes in deep subseafloor sedimentary metagenomes.</title>
        <authorList>
            <person name="Kawai M."/>
            <person name="Futagami T."/>
            <person name="Toyoda A."/>
            <person name="Takaki Y."/>
            <person name="Nishi S."/>
            <person name="Hori S."/>
            <person name="Arai W."/>
            <person name="Tsubouchi T."/>
            <person name="Morono Y."/>
            <person name="Uchiyama I."/>
            <person name="Ito T."/>
            <person name="Fujiyama A."/>
            <person name="Inagaki F."/>
            <person name="Takami H."/>
        </authorList>
    </citation>
    <scope>NUCLEOTIDE SEQUENCE</scope>
    <source>
        <strain evidence="1">Expedition CK06-06</strain>
    </source>
</reference>
<organism evidence="1">
    <name type="scientific">marine sediment metagenome</name>
    <dbReference type="NCBI Taxonomy" id="412755"/>
    <lineage>
        <taxon>unclassified sequences</taxon>
        <taxon>metagenomes</taxon>
        <taxon>ecological metagenomes</taxon>
    </lineage>
</organism>
<feature type="non-terminal residue" evidence="1">
    <location>
        <position position="61"/>
    </location>
</feature>
<protein>
    <submittedName>
        <fullName evidence="1">Uncharacterized protein</fullName>
    </submittedName>
</protein>
<dbReference type="AlphaFoldDB" id="X1NWR7"/>